<sequence length="342" mass="38837">MTERYRILRKLGEGGFGRTYLVRDRKLGKLWAMKEWKENEGSMEEEFRILREMESPCFPRLVEYFRENGKQYLVMDWIRGMTLEEKLLKDGPLPWRAAAGYALQLCGALEKLHGGKPSILHLDLKPSNIILTQDGPRLIDFGSAVLETEVGKKDGKDRPAAGTPGYAPPELATQEVDVRSDVYGLGAVLRVMLDGGKGDGIPEPLWEIVDRALQEKKEERFGNVREMRLALETLLKEESEEEKKKMFRAEKERAFGRTAACLTAAAAFLAAFLWFFALQPQVPSMSGAWEAGSVRKEFICSGKRREILSDTSLWELMYQGEGEKKIFGIRHFLGEALKKTVR</sequence>
<evidence type="ECO:0000256" key="5">
    <source>
        <dbReference type="ARBA" id="ARBA00022777"/>
    </source>
</evidence>
<dbReference type="PANTHER" id="PTHR43671">
    <property type="entry name" value="SERINE/THREONINE-PROTEIN KINASE NEK"/>
    <property type="match status" value="1"/>
</dbReference>
<keyword evidence="8" id="KW-1133">Transmembrane helix</keyword>
<dbReference type="PANTHER" id="PTHR43671:SF13">
    <property type="entry name" value="SERINE_THREONINE-PROTEIN KINASE NEK2"/>
    <property type="match status" value="1"/>
</dbReference>
<dbReference type="EMBL" id="DWYY01000080">
    <property type="protein sequence ID" value="HJA92970.1"/>
    <property type="molecule type" value="Genomic_DNA"/>
</dbReference>
<keyword evidence="3" id="KW-0808">Transferase</keyword>
<dbReference type="AlphaFoldDB" id="A0A9D2L131"/>
<dbReference type="CDD" id="cd14014">
    <property type="entry name" value="STKc_PknB_like"/>
    <property type="match status" value="1"/>
</dbReference>
<dbReference type="InterPro" id="IPR050660">
    <property type="entry name" value="NEK_Ser/Thr_kinase"/>
</dbReference>
<reference evidence="10" key="2">
    <citation type="submission" date="2021-04" db="EMBL/GenBank/DDBJ databases">
        <authorList>
            <person name="Gilroy R."/>
        </authorList>
    </citation>
    <scope>NUCLEOTIDE SEQUENCE</scope>
    <source>
        <strain evidence="10">CHK179-7159</strain>
    </source>
</reference>
<dbReference type="SMART" id="SM00220">
    <property type="entry name" value="S_TKc"/>
    <property type="match status" value="1"/>
</dbReference>
<dbReference type="PROSITE" id="PS00108">
    <property type="entry name" value="PROTEIN_KINASE_ST"/>
    <property type="match status" value="1"/>
</dbReference>
<keyword evidence="10" id="KW-0723">Serine/threonine-protein kinase</keyword>
<keyword evidence="4 7" id="KW-0547">Nucleotide-binding</keyword>
<evidence type="ECO:0000256" key="8">
    <source>
        <dbReference type="SAM" id="Phobius"/>
    </source>
</evidence>
<keyword evidence="8" id="KW-0812">Transmembrane</keyword>
<evidence type="ECO:0000256" key="1">
    <source>
        <dbReference type="ARBA" id="ARBA00010886"/>
    </source>
</evidence>
<name>A0A9D2L131_9FIRM</name>
<keyword evidence="8" id="KW-0472">Membrane</keyword>
<feature type="binding site" evidence="7">
    <location>
        <position position="34"/>
    </location>
    <ligand>
        <name>ATP</name>
        <dbReference type="ChEBI" id="CHEBI:30616"/>
    </ligand>
</feature>
<dbReference type="GO" id="GO:0005524">
    <property type="term" value="F:ATP binding"/>
    <property type="evidence" value="ECO:0007669"/>
    <property type="project" value="UniProtKB-UniRule"/>
</dbReference>
<comment type="similarity">
    <text evidence="1">Belongs to the protein kinase superfamily. NEK Ser/Thr protein kinase family. NIMA subfamily.</text>
</comment>
<dbReference type="Gene3D" id="1.10.510.10">
    <property type="entry name" value="Transferase(Phosphotransferase) domain 1"/>
    <property type="match status" value="1"/>
</dbReference>
<dbReference type="EC" id="2.7.11.1" evidence="2"/>
<organism evidence="10 11">
    <name type="scientific">Candidatus Eisenbergiella merdipullorum</name>
    <dbReference type="NCBI Taxonomy" id="2838553"/>
    <lineage>
        <taxon>Bacteria</taxon>
        <taxon>Bacillati</taxon>
        <taxon>Bacillota</taxon>
        <taxon>Clostridia</taxon>
        <taxon>Lachnospirales</taxon>
        <taxon>Lachnospiraceae</taxon>
        <taxon>Eisenbergiella</taxon>
    </lineage>
</organism>
<dbReference type="InterPro" id="IPR011009">
    <property type="entry name" value="Kinase-like_dom_sf"/>
</dbReference>
<evidence type="ECO:0000256" key="4">
    <source>
        <dbReference type="ARBA" id="ARBA00022741"/>
    </source>
</evidence>
<feature type="transmembrane region" description="Helical" evidence="8">
    <location>
        <begin position="254"/>
        <end position="276"/>
    </location>
</feature>
<keyword evidence="6 7" id="KW-0067">ATP-binding</keyword>
<dbReference type="InterPro" id="IPR008271">
    <property type="entry name" value="Ser/Thr_kinase_AS"/>
</dbReference>
<evidence type="ECO:0000256" key="3">
    <source>
        <dbReference type="ARBA" id="ARBA00022679"/>
    </source>
</evidence>
<evidence type="ECO:0000259" key="9">
    <source>
        <dbReference type="PROSITE" id="PS50011"/>
    </source>
</evidence>
<dbReference type="GO" id="GO:0004674">
    <property type="term" value="F:protein serine/threonine kinase activity"/>
    <property type="evidence" value="ECO:0007669"/>
    <property type="project" value="UniProtKB-KW"/>
</dbReference>
<dbReference type="Pfam" id="PF00069">
    <property type="entry name" value="Pkinase"/>
    <property type="match status" value="1"/>
</dbReference>
<dbReference type="Proteomes" id="UP000886858">
    <property type="component" value="Unassembled WGS sequence"/>
</dbReference>
<accession>A0A9D2L131</accession>
<comment type="caution">
    <text evidence="10">The sequence shown here is derived from an EMBL/GenBank/DDBJ whole genome shotgun (WGS) entry which is preliminary data.</text>
</comment>
<evidence type="ECO:0000313" key="10">
    <source>
        <dbReference type="EMBL" id="HJA92970.1"/>
    </source>
</evidence>
<evidence type="ECO:0000256" key="6">
    <source>
        <dbReference type="ARBA" id="ARBA00022840"/>
    </source>
</evidence>
<dbReference type="PROSITE" id="PS00107">
    <property type="entry name" value="PROTEIN_KINASE_ATP"/>
    <property type="match status" value="1"/>
</dbReference>
<keyword evidence="5 10" id="KW-0418">Kinase</keyword>
<evidence type="ECO:0000256" key="7">
    <source>
        <dbReference type="PROSITE-ProRule" id="PRU10141"/>
    </source>
</evidence>
<feature type="domain" description="Protein kinase" evidence="9">
    <location>
        <begin position="5"/>
        <end position="269"/>
    </location>
</feature>
<dbReference type="PROSITE" id="PS50011">
    <property type="entry name" value="PROTEIN_KINASE_DOM"/>
    <property type="match status" value="1"/>
</dbReference>
<protein>
    <recommendedName>
        <fullName evidence="2">non-specific serine/threonine protein kinase</fullName>
        <ecNumber evidence="2">2.7.11.1</ecNumber>
    </recommendedName>
</protein>
<reference evidence="10" key="1">
    <citation type="journal article" date="2021" name="PeerJ">
        <title>Extensive microbial diversity within the chicken gut microbiome revealed by metagenomics and culture.</title>
        <authorList>
            <person name="Gilroy R."/>
            <person name="Ravi A."/>
            <person name="Getino M."/>
            <person name="Pursley I."/>
            <person name="Horton D.L."/>
            <person name="Alikhan N.F."/>
            <person name="Baker D."/>
            <person name="Gharbi K."/>
            <person name="Hall N."/>
            <person name="Watson M."/>
            <person name="Adriaenssens E.M."/>
            <person name="Foster-Nyarko E."/>
            <person name="Jarju S."/>
            <person name="Secka A."/>
            <person name="Antonio M."/>
            <person name="Oren A."/>
            <person name="Chaudhuri R.R."/>
            <person name="La Ragione R."/>
            <person name="Hildebrand F."/>
            <person name="Pallen M.J."/>
        </authorList>
    </citation>
    <scope>NUCLEOTIDE SEQUENCE</scope>
    <source>
        <strain evidence="10">CHK179-7159</strain>
    </source>
</reference>
<proteinExistence type="inferred from homology"/>
<dbReference type="InterPro" id="IPR000719">
    <property type="entry name" value="Prot_kinase_dom"/>
</dbReference>
<evidence type="ECO:0000313" key="11">
    <source>
        <dbReference type="Proteomes" id="UP000886858"/>
    </source>
</evidence>
<gene>
    <name evidence="10" type="ORF">H9717_07610</name>
</gene>
<evidence type="ECO:0000256" key="2">
    <source>
        <dbReference type="ARBA" id="ARBA00012513"/>
    </source>
</evidence>
<dbReference type="InterPro" id="IPR017441">
    <property type="entry name" value="Protein_kinase_ATP_BS"/>
</dbReference>
<dbReference type="SUPFAM" id="SSF56112">
    <property type="entry name" value="Protein kinase-like (PK-like)"/>
    <property type="match status" value="1"/>
</dbReference>